<protein>
    <recommendedName>
        <fullName evidence="5">PDZ domain-containing protein</fullName>
    </recommendedName>
</protein>
<keyword evidence="2" id="KW-0812">Transmembrane</keyword>
<dbReference type="AlphaFoldDB" id="A0AAW1PS99"/>
<evidence type="ECO:0008006" key="5">
    <source>
        <dbReference type="Google" id="ProtNLM"/>
    </source>
</evidence>
<dbReference type="EMBL" id="JALJOR010000009">
    <property type="protein sequence ID" value="KAK9811321.1"/>
    <property type="molecule type" value="Genomic_DNA"/>
</dbReference>
<dbReference type="GO" id="GO:0009507">
    <property type="term" value="C:chloroplast"/>
    <property type="evidence" value="ECO:0007669"/>
    <property type="project" value="TreeGrafter"/>
</dbReference>
<feature type="compositionally biased region" description="Polar residues" evidence="1">
    <location>
        <begin position="166"/>
        <end position="181"/>
    </location>
</feature>
<evidence type="ECO:0000256" key="1">
    <source>
        <dbReference type="SAM" id="MobiDB-lite"/>
    </source>
</evidence>
<reference evidence="3 4" key="1">
    <citation type="journal article" date="2024" name="Nat. Commun.">
        <title>Phylogenomics reveals the evolutionary origins of lichenization in chlorophyte algae.</title>
        <authorList>
            <person name="Puginier C."/>
            <person name="Libourel C."/>
            <person name="Otte J."/>
            <person name="Skaloud P."/>
            <person name="Haon M."/>
            <person name="Grisel S."/>
            <person name="Petersen M."/>
            <person name="Berrin J.G."/>
            <person name="Delaux P.M."/>
            <person name="Dal Grande F."/>
            <person name="Keller J."/>
        </authorList>
    </citation>
    <scope>NUCLEOTIDE SEQUENCE [LARGE SCALE GENOMIC DNA]</scope>
    <source>
        <strain evidence="3 4">SAG 2043</strain>
    </source>
</reference>
<accession>A0AAW1PS99</accession>
<evidence type="ECO:0000313" key="4">
    <source>
        <dbReference type="Proteomes" id="UP001489004"/>
    </source>
</evidence>
<feature type="region of interest" description="Disordered" evidence="1">
    <location>
        <begin position="166"/>
        <end position="191"/>
    </location>
</feature>
<evidence type="ECO:0000256" key="2">
    <source>
        <dbReference type="SAM" id="Phobius"/>
    </source>
</evidence>
<keyword evidence="2" id="KW-0472">Membrane</keyword>
<proteinExistence type="predicted"/>
<organism evidence="3 4">
    <name type="scientific">[Myrmecia] bisecta</name>
    <dbReference type="NCBI Taxonomy" id="41462"/>
    <lineage>
        <taxon>Eukaryota</taxon>
        <taxon>Viridiplantae</taxon>
        <taxon>Chlorophyta</taxon>
        <taxon>core chlorophytes</taxon>
        <taxon>Trebouxiophyceae</taxon>
        <taxon>Trebouxiales</taxon>
        <taxon>Trebouxiaceae</taxon>
        <taxon>Myrmecia</taxon>
    </lineage>
</organism>
<keyword evidence="4" id="KW-1185">Reference proteome</keyword>
<feature type="transmembrane region" description="Helical" evidence="2">
    <location>
        <begin position="200"/>
        <end position="226"/>
    </location>
</feature>
<dbReference type="Proteomes" id="UP001489004">
    <property type="component" value="Unassembled WGS sequence"/>
</dbReference>
<sequence>MQETEAAEVDMRGESFSVRLPVNETKAALRFDSVPDGKQTAVIVTAVANDSAAQQAGIVPGQKLLAISDPIRYTEMMKLNDAPSIRFVREALRLRRAETIDLVLTSKPLVTAAQPRQQASKDTQPEDGAASASNTASLEAVLQAQPGGDGDSSADSSGQTIAERLQQQYGEQASRTSPQQRRMQRRKEYMDQAGDRDDSVFFGVAVAAFLLPAIVILGIAFGSGYLDNLAGSYRRY</sequence>
<gene>
    <name evidence="3" type="ORF">WJX72_001761</name>
</gene>
<name>A0AAW1PS99_9CHLO</name>
<feature type="region of interest" description="Disordered" evidence="1">
    <location>
        <begin position="113"/>
        <end position="135"/>
    </location>
</feature>
<dbReference type="PANTHER" id="PTHR36742:SF1">
    <property type="entry name" value="MYOSIN-G HEAVY CHAIN-LIKE PROTEIN"/>
    <property type="match status" value="1"/>
</dbReference>
<evidence type="ECO:0000313" key="3">
    <source>
        <dbReference type="EMBL" id="KAK9811321.1"/>
    </source>
</evidence>
<comment type="caution">
    <text evidence="3">The sequence shown here is derived from an EMBL/GenBank/DDBJ whole genome shotgun (WGS) entry which is preliminary data.</text>
</comment>
<dbReference type="PANTHER" id="PTHR36742">
    <property type="entry name" value="MYOSIN-G HEAVY CHAIN-LIKE PROTEIN"/>
    <property type="match status" value="1"/>
</dbReference>
<keyword evidence="2" id="KW-1133">Transmembrane helix</keyword>